<name>A0A5K7YJW9_9BACT</name>
<dbReference type="SMART" id="SM00422">
    <property type="entry name" value="HTH_MERR"/>
    <property type="match status" value="1"/>
</dbReference>
<evidence type="ECO:0000256" key="1">
    <source>
        <dbReference type="ARBA" id="ARBA00023125"/>
    </source>
</evidence>
<evidence type="ECO:0000256" key="2">
    <source>
        <dbReference type="SAM" id="Coils"/>
    </source>
</evidence>
<protein>
    <submittedName>
        <fullName evidence="4">MerR family transcriptional regulator</fullName>
    </submittedName>
</protein>
<dbReference type="Pfam" id="PF13411">
    <property type="entry name" value="MerR_1"/>
    <property type="match status" value="1"/>
</dbReference>
<keyword evidence="1" id="KW-0238">DNA-binding</keyword>
<evidence type="ECO:0000313" key="4">
    <source>
        <dbReference type="EMBL" id="BBO67091.1"/>
    </source>
</evidence>
<dbReference type="Gene3D" id="1.10.1660.10">
    <property type="match status" value="1"/>
</dbReference>
<evidence type="ECO:0000259" key="3">
    <source>
        <dbReference type="PROSITE" id="PS50937"/>
    </source>
</evidence>
<keyword evidence="2" id="KW-0175">Coiled coil</keyword>
<dbReference type="GO" id="GO:0003700">
    <property type="term" value="F:DNA-binding transcription factor activity"/>
    <property type="evidence" value="ECO:0007669"/>
    <property type="project" value="InterPro"/>
</dbReference>
<keyword evidence="5" id="KW-1185">Reference proteome</keyword>
<evidence type="ECO:0000313" key="5">
    <source>
        <dbReference type="Proteomes" id="UP000427906"/>
    </source>
</evidence>
<dbReference type="PRINTS" id="PR00040">
    <property type="entry name" value="HTHMERR"/>
</dbReference>
<dbReference type="InterPro" id="IPR047057">
    <property type="entry name" value="MerR_fam"/>
</dbReference>
<dbReference type="EMBL" id="AP021874">
    <property type="protein sequence ID" value="BBO67091.1"/>
    <property type="molecule type" value="Genomic_DNA"/>
</dbReference>
<dbReference type="Proteomes" id="UP000427906">
    <property type="component" value="Chromosome"/>
</dbReference>
<dbReference type="KEGG" id="dalk:DSCA_10210"/>
<feature type="coiled-coil region" evidence="2">
    <location>
        <begin position="108"/>
        <end position="139"/>
    </location>
</feature>
<sequence length="143" mass="16774">MDATSPVRVAVKKTTYAISDLSAELSITSRAIRFYEEKGLIQPLRTTGNQRRYTRKDRTRLKLILRGKRFGYTLDEIARMIGLADVDINEIDQIRNALAYGDKKLAEIRHRRKELEDMEADMIRVRQRLTTRLKELEKEKNHV</sequence>
<dbReference type="GO" id="GO:0003677">
    <property type="term" value="F:DNA binding"/>
    <property type="evidence" value="ECO:0007669"/>
    <property type="project" value="UniProtKB-KW"/>
</dbReference>
<feature type="domain" description="HTH merR-type" evidence="3">
    <location>
        <begin position="15"/>
        <end position="83"/>
    </location>
</feature>
<accession>A0A5K7YJW9</accession>
<dbReference type="OrthoDB" id="9792348at2"/>
<dbReference type="PANTHER" id="PTHR30204">
    <property type="entry name" value="REDOX-CYCLING DRUG-SENSING TRANSCRIPTIONAL ACTIVATOR SOXR"/>
    <property type="match status" value="1"/>
</dbReference>
<reference evidence="4 5" key="1">
    <citation type="submission" date="2019-11" db="EMBL/GenBank/DDBJ databases">
        <title>Comparative genomics of hydrocarbon-degrading Desulfosarcina strains.</title>
        <authorList>
            <person name="Watanabe M."/>
            <person name="Kojima H."/>
            <person name="Fukui M."/>
        </authorList>
    </citation>
    <scope>NUCLEOTIDE SEQUENCE [LARGE SCALE GENOMIC DNA]</scope>
    <source>
        <strain evidence="4 5">PL12</strain>
    </source>
</reference>
<dbReference type="InterPro" id="IPR000551">
    <property type="entry name" value="MerR-type_HTH_dom"/>
</dbReference>
<dbReference type="AlphaFoldDB" id="A0A5K7YJW9"/>
<dbReference type="PROSITE" id="PS50937">
    <property type="entry name" value="HTH_MERR_2"/>
    <property type="match status" value="1"/>
</dbReference>
<proteinExistence type="predicted"/>
<dbReference type="SUPFAM" id="SSF46955">
    <property type="entry name" value="Putative DNA-binding domain"/>
    <property type="match status" value="1"/>
</dbReference>
<dbReference type="PANTHER" id="PTHR30204:SF58">
    <property type="entry name" value="HTH-TYPE TRANSCRIPTIONAL REGULATOR YFMP"/>
    <property type="match status" value="1"/>
</dbReference>
<dbReference type="PROSITE" id="PS00552">
    <property type="entry name" value="HTH_MERR_1"/>
    <property type="match status" value="1"/>
</dbReference>
<organism evidence="4 5">
    <name type="scientific">Desulfosarcina alkanivorans</name>
    <dbReference type="NCBI Taxonomy" id="571177"/>
    <lineage>
        <taxon>Bacteria</taxon>
        <taxon>Pseudomonadati</taxon>
        <taxon>Thermodesulfobacteriota</taxon>
        <taxon>Desulfobacteria</taxon>
        <taxon>Desulfobacterales</taxon>
        <taxon>Desulfosarcinaceae</taxon>
        <taxon>Desulfosarcina</taxon>
    </lineage>
</organism>
<dbReference type="InterPro" id="IPR009061">
    <property type="entry name" value="DNA-bd_dom_put_sf"/>
</dbReference>
<gene>
    <name evidence="4" type="ORF">DSCA_10210</name>
</gene>